<organism evidence="3 4">
    <name type="scientific">Cardiobacterium valvarum</name>
    <dbReference type="NCBI Taxonomy" id="194702"/>
    <lineage>
        <taxon>Bacteria</taxon>
        <taxon>Pseudomonadati</taxon>
        <taxon>Pseudomonadota</taxon>
        <taxon>Gammaproteobacteria</taxon>
        <taxon>Cardiobacteriales</taxon>
        <taxon>Cardiobacteriaceae</taxon>
        <taxon>Cardiobacterium</taxon>
    </lineage>
</organism>
<dbReference type="Gene3D" id="2.160.20.10">
    <property type="entry name" value="Single-stranded right-handed beta-helix, Pectin lyase-like"/>
    <property type="match status" value="1"/>
</dbReference>
<proteinExistence type="predicted"/>
<dbReference type="SMART" id="SM00912">
    <property type="entry name" value="Haemagg_act"/>
    <property type="match status" value="1"/>
</dbReference>
<dbReference type="NCBIfam" id="TIGR01901">
    <property type="entry name" value="adhes_NPXG"/>
    <property type="match status" value="1"/>
</dbReference>
<dbReference type="NCBIfam" id="TIGR01731">
    <property type="entry name" value="fil_hemag_20aa"/>
    <property type="match status" value="16"/>
</dbReference>
<feature type="region of interest" description="Disordered" evidence="1">
    <location>
        <begin position="634"/>
        <end position="668"/>
    </location>
</feature>
<gene>
    <name evidence="3" type="primary">fhaB_1</name>
    <name evidence="3" type="ORF">NCTC13294_01125</name>
</gene>
<feature type="compositionally biased region" description="Polar residues" evidence="1">
    <location>
        <begin position="387"/>
        <end position="400"/>
    </location>
</feature>
<dbReference type="EMBL" id="UFUW01000001">
    <property type="protein sequence ID" value="SUX21930.1"/>
    <property type="molecule type" value="Genomic_DNA"/>
</dbReference>
<dbReference type="OrthoDB" id="2664633at2"/>
<evidence type="ECO:0000256" key="1">
    <source>
        <dbReference type="SAM" id="MobiDB-lite"/>
    </source>
</evidence>
<sequence>MNKGIYKTIYSAALQQIIVTWEYARGKGKSHGGYSRRTPGIRIRLLPACIALACGLSPQLLWAESVISEDDRAPAHERPVILKTANGLPQIDIQTPDASGISMNRYSQFDIDAAGAVMNNARKDSATLSGGVVAGNPHLAKGEAALIVNQVRSQNPSHLQGMVEIAGQKADVIVANPAGLMVNGGFINAGKVQYTAGQVAIEQGRPVQHSAPNGLIEITPGGLNAQQHDYTTLLARQIKLNGEIQAGAGQVDLITGNNSLGADGSITPKNTDEQYAAPRFAVDSSALGGMYAGRIRLIGTEQGVGVHHAGTLQAESLNIQLPGTLENSGNIRANALDIQLENLQNSGELWHNSNNTLYLRSNAFSNRDKATLQARTAGQEQAEKNTPETQNNADSKNSNAIGRITASGKIDNRGNISSGGNIDLNTRDYQNSGTVTISQITLRDGNFDNRGGTSHFENADIRASSLDNRSGTLNFERAKPIIIQGQLDNHRGGINSIAPLDISAGQISNTGGGNISSATTLSLYARRDIANDGSISAGSSANLKAGQNITNSGLISAGEALALDAGNNIENSGSLYAGSTLDLNAGNTIDNSGNISGELLNISADSLENRESGTITQRGPYSLNIHTADYDTATSPYNSIRTRKPGTSAGSAAGTSGGESAGPEGSLKIRSGFNNRGVFEINHLLSVTASKSFTNHQDSEFARLTLTQGANLDNSHGTLRSQSMRFDAGDINNQHGSLQTNTLHLKSQNLDNRFGRIEVADKAEFNISKRWDNSHGQVKAGTLRIDSIKTSNDGGSISAQNNLHLYNRGHWDNGSGQLLAGGDMTLNDGTLDNRGRIQAGGELKYQNFTQLNQQGELYSNNIALHGKTLSNSGTTASAQHITIHSDTTENSGKLSAAETLTVNSQNVNNRGELQAGGDIGLQAQNTTNSGRIISNQNSRISGEKLDNSGLIHAQQQLYLRNRHLKNSGTVTASDETTIDAAELDNNGKLAGKTRITVNTPQFANKGGNIGSDKEVIINTPELNNSQGQIASRGRLTLNVAGNINNSGGVLATEEDWHIKTPQLNNNGGNIHSGKKLHIETPKLDNTGGSIDGSEYHLQSSDINNQGGHLIGRNKLHIETDGEQLNNRGGQIVSQDELRIDGKKTTIDSSGGHIVGNNLNVDVDSVKGGKVKSWADLQMRARRIDDLEEVRTGGNMDIQTKERYTFNAPHYSGGWAKIGAKEGVTFTPDAKFEFKENAEITSDGFINNEGQIAAYGTLLLKAGTTIENRHRAKIQGGHVAMEAQSLKNFDGATIAAADRIDLAAGEIINEHGAKIESVGGLHVGRTLDGNHQATGQADLLRNDNNGEINADGDATFNAARIENIDSRKFIGNDIYELKEVTFYSDRSRKNEWIPEEYRSQTPHGHHTKYHYILEKVSVWYATLHPARSVWAAT</sequence>
<dbReference type="Pfam" id="PF05860">
    <property type="entry name" value="TPS"/>
    <property type="match status" value="1"/>
</dbReference>
<feature type="domain" description="Filamentous haemagglutinin FhaB/tRNA nuclease CdiA-like TPS" evidence="2">
    <location>
        <begin position="85"/>
        <end position="204"/>
    </location>
</feature>
<dbReference type="InterPro" id="IPR008619">
    <property type="entry name" value="Filamentous_hemagglutn_rpt"/>
</dbReference>
<dbReference type="InterPro" id="IPR012334">
    <property type="entry name" value="Pectin_lyas_fold"/>
</dbReference>
<dbReference type="InterPro" id="IPR011050">
    <property type="entry name" value="Pectin_lyase_fold/virulence"/>
</dbReference>
<keyword evidence="4" id="KW-1185">Reference proteome</keyword>
<evidence type="ECO:0000313" key="4">
    <source>
        <dbReference type="Proteomes" id="UP000254572"/>
    </source>
</evidence>
<reference evidence="3 4" key="1">
    <citation type="submission" date="2018-06" db="EMBL/GenBank/DDBJ databases">
        <authorList>
            <consortium name="Pathogen Informatics"/>
            <person name="Doyle S."/>
        </authorList>
    </citation>
    <scope>NUCLEOTIDE SEQUENCE [LARGE SCALE GENOMIC DNA]</scope>
    <source>
        <strain evidence="3 4">NCTC13294</strain>
    </source>
</reference>
<evidence type="ECO:0000259" key="2">
    <source>
        <dbReference type="SMART" id="SM00912"/>
    </source>
</evidence>
<protein>
    <submittedName>
        <fullName evidence="3">Filamentous hemagglutinin</fullName>
    </submittedName>
</protein>
<dbReference type="InterPro" id="IPR024973">
    <property type="entry name" value="ESPR"/>
</dbReference>
<dbReference type="InterPro" id="IPR008638">
    <property type="entry name" value="FhaB/CdiA-like_TPS"/>
</dbReference>
<dbReference type="Pfam" id="PF05594">
    <property type="entry name" value="Fil_haemagg"/>
    <property type="match status" value="7"/>
</dbReference>
<feature type="compositionally biased region" description="Polar residues" evidence="1">
    <location>
        <begin position="414"/>
        <end position="427"/>
    </location>
</feature>
<dbReference type="SUPFAM" id="SSF51126">
    <property type="entry name" value="Pectin lyase-like"/>
    <property type="match status" value="1"/>
</dbReference>
<dbReference type="InterPro" id="IPR010069">
    <property type="entry name" value="CdiA_FHA1_rpt"/>
</dbReference>
<dbReference type="Pfam" id="PF13018">
    <property type="entry name" value="ESPR"/>
    <property type="match status" value="1"/>
</dbReference>
<name>A0A381E6G0_9GAMM</name>
<dbReference type="RefSeq" id="WP_115611448.1">
    <property type="nucleotide sequence ID" value="NZ_JBHLZC010000001.1"/>
</dbReference>
<dbReference type="Proteomes" id="UP000254572">
    <property type="component" value="Unassembled WGS sequence"/>
</dbReference>
<evidence type="ECO:0000313" key="3">
    <source>
        <dbReference type="EMBL" id="SUX21930.1"/>
    </source>
</evidence>
<feature type="region of interest" description="Disordered" evidence="1">
    <location>
        <begin position="370"/>
        <end position="427"/>
    </location>
</feature>
<feature type="compositionally biased region" description="Low complexity" evidence="1">
    <location>
        <begin position="645"/>
        <end position="654"/>
    </location>
</feature>
<accession>A0A381E6G0</accession>